<keyword evidence="2" id="KW-1185">Reference proteome</keyword>
<dbReference type="EMBL" id="BJXJ01000002">
    <property type="protein sequence ID" value="GEM74199.1"/>
    <property type="molecule type" value="Genomic_DNA"/>
</dbReference>
<evidence type="ECO:0000313" key="1">
    <source>
        <dbReference type="EMBL" id="GEM74199.1"/>
    </source>
</evidence>
<evidence type="ECO:0000313" key="2">
    <source>
        <dbReference type="Proteomes" id="UP000321922"/>
    </source>
</evidence>
<name>A0A511QA72_9VIBR</name>
<protein>
    <submittedName>
        <fullName evidence="1">Uncharacterized protein</fullName>
    </submittedName>
</protein>
<sequence>MTGNGAASCPYVHYSPLAEVASFDSFPSLTEKYCEKNIPWCYRFLFYHLVVVYLGRLGITQVITTVDSVIKVTKTAVCVTILQSRVRFMQSKVALFDEFILSKYARLD</sequence>
<reference evidence="1 2" key="1">
    <citation type="submission" date="2019-07" db="EMBL/GenBank/DDBJ databases">
        <title>Whole genome shotgun sequence of Vibrio sagamiensis NBRC 104589.</title>
        <authorList>
            <person name="Hosoyama A."/>
            <person name="Uohara A."/>
            <person name="Ohji S."/>
            <person name="Ichikawa N."/>
        </authorList>
    </citation>
    <scope>NUCLEOTIDE SEQUENCE [LARGE SCALE GENOMIC DNA]</scope>
    <source>
        <strain evidence="1 2">NBRC 104589</strain>
    </source>
</reference>
<dbReference type="RefSeq" id="WP_021709915.1">
    <property type="nucleotide sequence ID" value="NZ_BAOJ01000005.1"/>
</dbReference>
<organism evidence="1 2">
    <name type="scientific">Vibrio sagamiensis NBRC 104589</name>
    <dbReference type="NCBI Taxonomy" id="1219064"/>
    <lineage>
        <taxon>Bacteria</taxon>
        <taxon>Pseudomonadati</taxon>
        <taxon>Pseudomonadota</taxon>
        <taxon>Gammaproteobacteria</taxon>
        <taxon>Vibrionales</taxon>
        <taxon>Vibrionaceae</taxon>
        <taxon>Vibrio</taxon>
    </lineage>
</organism>
<gene>
    <name evidence="1" type="ORF">VSA01S_03110</name>
</gene>
<comment type="caution">
    <text evidence="1">The sequence shown here is derived from an EMBL/GenBank/DDBJ whole genome shotgun (WGS) entry which is preliminary data.</text>
</comment>
<accession>A0A511QA72</accession>
<dbReference type="Proteomes" id="UP000321922">
    <property type="component" value="Unassembled WGS sequence"/>
</dbReference>
<proteinExistence type="predicted"/>
<dbReference type="AlphaFoldDB" id="A0A511QA72"/>
<dbReference type="OrthoDB" id="9864272at2"/>